<evidence type="ECO:0000313" key="1">
    <source>
        <dbReference type="EMBL" id="JAP06915.1"/>
    </source>
</evidence>
<dbReference type="AlphaFoldDB" id="A0A0V0GFV0"/>
<proteinExistence type="predicted"/>
<accession>A0A0V0GFV0</accession>
<dbReference type="EMBL" id="GEDG01039936">
    <property type="protein sequence ID" value="JAP06915.1"/>
    <property type="molecule type" value="Transcribed_RNA"/>
</dbReference>
<name>A0A0V0GFV0_SOLCH</name>
<protein>
    <submittedName>
        <fullName evidence="1">Putative ovule protein</fullName>
    </submittedName>
</protein>
<reference evidence="1" key="1">
    <citation type="submission" date="2015-12" db="EMBL/GenBank/DDBJ databases">
        <title>Gene expression during late stages of embryo sac development: a critical building block for successful pollen-pistil interactions.</title>
        <authorList>
            <person name="Liu Y."/>
            <person name="Joly V."/>
            <person name="Sabar M."/>
            <person name="Matton D.P."/>
        </authorList>
    </citation>
    <scope>NUCLEOTIDE SEQUENCE</scope>
</reference>
<sequence length="72" mass="8608">MGQKLGKWLSKILTLYLIIKTELKTTVSKLRNRILTWYLIIKKELKTFIRKFCLNINMKAKSQNICIHHHPI</sequence>
<organism evidence="1">
    <name type="scientific">Solanum chacoense</name>
    <name type="common">Chaco potato</name>
    <dbReference type="NCBI Taxonomy" id="4108"/>
    <lineage>
        <taxon>Eukaryota</taxon>
        <taxon>Viridiplantae</taxon>
        <taxon>Streptophyta</taxon>
        <taxon>Embryophyta</taxon>
        <taxon>Tracheophyta</taxon>
        <taxon>Spermatophyta</taxon>
        <taxon>Magnoliopsida</taxon>
        <taxon>eudicotyledons</taxon>
        <taxon>Gunneridae</taxon>
        <taxon>Pentapetalae</taxon>
        <taxon>asterids</taxon>
        <taxon>lamiids</taxon>
        <taxon>Solanales</taxon>
        <taxon>Solanaceae</taxon>
        <taxon>Solanoideae</taxon>
        <taxon>Solaneae</taxon>
        <taxon>Solanum</taxon>
    </lineage>
</organism>